<dbReference type="OrthoDB" id="1400829at2759"/>
<keyword evidence="1" id="KW-0689">Ribosomal protein</keyword>
<evidence type="ECO:0000313" key="2">
    <source>
        <dbReference type="Proteomes" id="UP000325081"/>
    </source>
</evidence>
<dbReference type="GO" id="GO:0005840">
    <property type="term" value="C:ribosome"/>
    <property type="evidence" value="ECO:0007669"/>
    <property type="project" value="UniProtKB-KW"/>
</dbReference>
<reference evidence="2" key="1">
    <citation type="journal article" date="2019" name="Curr. Biol.">
        <title>Genome Sequence of Striga asiatica Provides Insight into the Evolution of Plant Parasitism.</title>
        <authorList>
            <person name="Yoshida S."/>
            <person name="Kim S."/>
            <person name="Wafula E.K."/>
            <person name="Tanskanen J."/>
            <person name="Kim Y.M."/>
            <person name="Honaas L."/>
            <person name="Yang Z."/>
            <person name="Spallek T."/>
            <person name="Conn C.E."/>
            <person name="Ichihashi Y."/>
            <person name="Cheong K."/>
            <person name="Cui S."/>
            <person name="Der J.P."/>
            <person name="Gundlach H."/>
            <person name="Jiao Y."/>
            <person name="Hori C."/>
            <person name="Ishida J.K."/>
            <person name="Kasahara H."/>
            <person name="Kiba T."/>
            <person name="Kim M.S."/>
            <person name="Koo N."/>
            <person name="Laohavisit A."/>
            <person name="Lee Y.H."/>
            <person name="Lumba S."/>
            <person name="McCourt P."/>
            <person name="Mortimer J.C."/>
            <person name="Mutuku J.M."/>
            <person name="Nomura T."/>
            <person name="Sasaki-Sekimoto Y."/>
            <person name="Seto Y."/>
            <person name="Wang Y."/>
            <person name="Wakatake T."/>
            <person name="Sakakibara H."/>
            <person name="Demura T."/>
            <person name="Yamaguchi S."/>
            <person name="Yoneyama K."/>
            <person name="Manabe R.I."/>
            <person name="Nelson D.C."/>
            <person name="Schulman A.H."/>
            <person name="Timko M.P."/>
            <person name="dePamphilis C.W."/>
            <person name="Choi D."/>
            <person name="Shirasu K."/>
        </authorList>
    </citation>
    <scope>NUCLEOTIDE SEQUENCE [LARGE SCALE GENOMIC DNA]</scope>
    <source>
        <strain evidence="2">cv. UVA1</strain>
    </source>
</reference>
<organism evidence="1 2">
    <name type="scientific">Striga asiatica</name>
    <name type="common">Asiatic witchweed</name>
    <name type="synonym">Buchnera asiatica</name>
    <dbReference type="NCBI Taxonomy" id="4170"/>
    <lineage>
        <taxon>Eukaryota</taxon>
        <taxon>Viridiplantae</taxon>
        <taxon>Streptophyta</taxon>
        <taxon>Embryophyta</taxon>
        <taxon>Tracheophyta</taxon>
        <taxon>Spermatophyta</taxon>
        <taxon>Magnoliopsida</taxon>
        <taxon>eudicotyledons</taxon>
        <taxon>Gunneridae</taxon>
        <taxon>Pentapetalae</taxon>
        <taxon>asterids</taxon>
        <taxon>lamiids</taxon>
        <taxon>Lamiales</taxon>
        <taxon>Orobanchaceae</taxon>
        <taxon>Buchnereae</taxon>
        <taxon>Striga</taxon>
    </lineage>
</organism>
<keyword evidence="2" id="KW-1185">Reference proteome</keyword>
<dbReference type="Proteomes" id="UP000325081">
    <property type="component" value="Unassembled WGS sequence"/>
</dbReference>
<keyword evidence="1" id="KW-0687">Ribonucleoprotein</keyword>
<protein>
    <submittedName>
        <fullName evidence="1">50S ribosomal protein L12</fullName>
    </submittedName>
</protein>
<comment type="caution">
    <text evidence="1">The sequence shown here is derived from an EMBL/GenBank/DDBJ whole genome shotgun (WGS) entry which is preliminary data.</text>
</comment>
<accession>A0A5A7RJ84</accession>
<dbReference type="EMBL" id="BKCP01013181">
    <property type="protein sequence ID" value="GER57219.1"/>
    <property type="molecule type" value="Genomic_DNA"/>
</dbReference>
<dbReference type="AlphaFoldDB" id="A0A5A7RJ84"/>
<gene>
    <name evidence="1" type="ORF">STAS_35001</name>
</gene>
<evidence type="ECO:0000313" key="1">
    <source>
        <dbReference type="EMBL" id="GER57219.1"/>
    </source>
</evidence>
<proteinExistence type="predicted"/>
<sequence length="247" mass="28216">MLSDALQKRGWSSEEVSDALGLDTRQQKAKKPMIKPLPELAECLSRWTGSHHRLPFENWGHAVKHVSTVDRGGFANRHWILTRKRNPTRLSRPEDQGQGGVVAQNERWDPDGFRLCWGILLICPKNPRESRGKKGQTLRFSLVQLSAFEELFVVELFTDDVPKIAENLCIDEILPSEKASAASIRVVEGLDFVNVIEMARYGFSKTPKPLMRRWKNVFIEDVPSSARIATIKVVRESEKIWQFAIVR</sequence>
<name>A0A5A7RJ84_STRAF</name>